<evidence type="ECO:0000256" key="6">
    <source>
        <dbReference type="ARBA" id="ARBA00022840"/>
    </source>
</evidence>
<evidence type="ECO:0000256" key="3">
    <source>
        <dbReference type="ARBA" id="ARBA00022679"/>
    </source>
</evidence>
<dbReference type="PROSITE" id="PS50011">
    <property type="entry name" value="PROTEIN_KINASE_DOM"/>
    <property type="match status" value="1"/>
</dbReference>
<keyword evidence="6" id="KW-0067">ATP-binding</keyword>
<dbReference type="PANTHER" id="PTHR24056">
    <property type="entry name" value="CELL DIVISION PROTEIN KINASE"/>
    <property type="match status" value="1"/>
</dbReference>
<dbReference type="PROSITE" id="PS00108">
    <property type="entry name" value="PROTEIN_KINASE_ST"/>
    <property type="match status" value="1"/>
</dbReference>
<evidence type="ECO:0000256" key="4">
    <source>
        <dbReference type="ARBA" id="ARBA00022741"/>
    </source>
</evidence>
<dbReference type="InterPro" id="IPR000719">
    <property type="entry name" value="Prot_kinase_dom"/>
</dbReference>
<proteinExistence type="inferred from homology"/>
<dbReference type="EMBL" id="LR824557">
    <property type="protein sequence ID" value="CAH1642258.1"/>
    <property type="molecule type" value="Genomic_DNA"/>
</dbReference>
<sequence length="525" mass="59697">MVWGTGHQLKENGNPGRISKENRDRIKNSHAEGRRYTSEVKNHLKGVTKSKPSNGKKTNAVPQVNHKYRTTNGNSHPIHLFPSGERLKELDMAYEGAMDLLRILDEDGVNRSKGRSKRKSNAKRDMQNEVDMAYEGAMQLIANRSYSHIASRVGNHGPSNRGAEVGANDRIYKNKTRREKINHKHKTSKRNNDEQHEIIDADSPFHPAFQSCRSVDEFQYLYRIDEGAFGTIHGAKDRRTGEMVALKQLKKINETEGFSIAAQRELGILLKMRHPNIVAGRGIASSSGNEHVFIVMELVDYDLKTFMQTMKENKQMFSVEHVKCLMTQLLSAVQHLHNHHVIHRDLKTHNILLSNEGVLKVADFGMAREYEFSTRQYTPDVVTRWYRAPELLLLSKEYSAPVDMWSVGCIFAELTTLRPLFPGRCELDQIIKIFVDLGTPSDTIWPGYSALPMVRDIVFNDYPPGGLRKKISRNLLSEDGLSLLQDLLIYDPARRTTAAAALEHPYFKEQPVAMEPAMFLKSPAR</sequence>
<evidence type="ECO:0000256" key="1">
    <source>
        <dbReference type="ARBA" id="ARBA00006485"/>
    </source>
</evidence>
<dbReference type="PANTHER" id="PTHR24056:SF107">
    <property type="entry name" value="CYCLIN-DEPENDENT KINASE 11A-RELATED"/>
    <property type="match status" value="1"/>
</dbReference>
<name>A0A9P0N5H3_SPOLI</name>
<gene>
    <name evidence="9" type="ORF">SPLIT_LOCUS7614</name>
</gene>
<protein>
    <recommendedName>
        <fullName evidence="8">Protein kinase domain-containing protein</fullName>
    </recommendedName>
</protein>
<dbReference type="InterPro" id="IPR008271">
    <property type="entry name" value="Ser/Thr_kinase_AS"/>
</dbReference>
<dbReference type="GO" id="GO:0005634">
    <property type="term" value="C:nucleus"/>
    <property type="evidence" value="ECO:0007669"/>
    <property type="project" value="TreeGrafter"/>
</dbReference>
<dbReference type="FunFam" id="1.10.510.10:FF:000533">
    <property type="entry name" value="cyclin-dependent kinase 10"/>
    <property type="match status" value="1"/>
</dbReference>
<keyword evidence="4" id="KW-0547">Nucleotide-binding</keyword>
<dbReference type="GO" id="GO:0004674">
    <property type="term" value="F:protein serine/threonine kinase activity"/>
    <property type="evidence" value="ECO:0007669"/>
    <property type="project" value="UniProtKB-KW"/>
</dbReference>
<dbReference type="GO" id="GO:0007346">
    <property type="term" value="P:regulation of mitotic cell cycle"/>
    <property type="evidence" value="ECO:0007669"/>
    <property type="project" value="TreeGrafter"/>
</dbReference>
<comment type="similarity">
    <text evidence="1">Belongs to the protein kinase superfamily. CMGC Ser/Thr protein kinase family. CDC2/CDKX subfamily.</text>
</comment>
<dbReference type="SMART" id="SM00220">
    <property type="entry name" value="S_TKc"/>
    <property type="match status" value="1"/>
</dbReference>
<feature type="compositionally biased region" description="Polar residues" evidence="7">
    <location>
        <begin position="50"/>
        <end position="60"/>
    </location>
</feature>
<reference evidence="9" key="1">
    <citation type="submission" date="2022-02" db="EMBL/GenBank/DDBJ databases">
        <authorList>
            <person name="King R."/>
        </authorList>
    </citation>
    <scope>NUCLEOTIDE SEQUENCE</scope>
</reference>
<evidence type="ECO:0000313" key="10">
    <source>
        <dbReference type="Proteomes" id="UP001153321"/>
    </source>
</evidence>
<feature type="region of interest" description="Disordered" evidence="7">
    <location>
        <begin position="1"/>
        <end position="60"/>
    </location>
</feature>
<dbReference type="InterPro" id="IPR050108">
    <property type="entry name" value="CDK"/>
</dbReference>
<keyword evidence="2" id="KW-0723">Serine/threonine-protein kinase</keyword>
<evidence type="ECO:0000256" key="2">
    <source>
        <dbReference type="ARBA" id="ARBA00022527"/>
    </source>
</evidence>
<dbReference type="AlphaFoldDB" id="A0A9P0N5H3"/>
<dbReference type="SUPFAM" id="SSF56112">
    <property type="entry name" value="Protein kinase-like (PK-like)"/>
    <property type="match status" value="1"/>
</dbReference>
<dbReference type="Gene3D" id="3.30.200.20">
    <property type="entry name" value="Phosphorylase Kinase, domain 1"/>
    <property type="match status" value="1"/>
</dbReference>
<evidence type="ECO:0000313" key="9">
    <source>
        <dbReference type="EMBL" id="CAH1642258.1"/>
    </source>
</evidence>
<evidence type="ECO:0000256" key="5">
    <source>
        <dbReference type="ARBA" id="ARBA00022777"/>
    </source>
</evidence>
<keyword evidence="5" id="KW-0418">Kinase</keyword>
<dbReference type="Gene3D" id="1.10.510.10">
    <property type="entry name" value="Transferase(Phosphotransferase) domain 1"/>
    <property type="match status" value="1"/>
</dbReference>
<evidence type="ECO:0000256" key="7">
    <source>
        <dbReference type="SAM" id="MobiDB-lite"/>
    </source>
</evidence>
<organism evidence="9 10">
    <name type="scientific">Spodoptera littoralis</name>
    <name type="common">Egyptian cotton leafworm</name>
    <dbReference type="NCBI Taxonomy" id="7109"/>
    <lineage>
        <taxon>Eukaryota</taxon>
        <taxon>Metazoa</taxon>
        <taxon>Ecdysozoa</taxon>
        <taxon>Arthropoda</taxon>
        <taxon>Hexapoda</taxon>
        <taxon>Insecta</taxon>
        <taxon>Pterygota</taxon>
        <taxon>Neoptera</taxon>
        <taxon>Endopterygota</taxon>
        <taxon>Lepidoptera</taxon>
        <taxon>Glossata</taxon>
        <taxon>Ditrysia</taxon>
        <taxon>Noctuoidea</taxon>
        <taxon>Noctuidae</taxon>
        <taxon>Amphipyrinae</taxon>
        <taxon>Spodoptera</taxon>
    </lineage>
</organism>
<dbReference type="InterPro" id="IPR011009">
    <property type="entry name" value="Kinase-like_dom_sf"/>
</dbReference>
<dbReference type="GO" id="GO:0005524">
    <property type="term" value="F:ATP binding"/>
    <property type="evidence" value="ECO:0007669"/>
    <property type="project" value="UniProtKB-KW"/>
</dbReference>
<evidence type="ECO:0000259" key="8">
    <source>
        <dbReference type="PROSITE" id="PS50011"/>
    </source>
</evidence>
<feature type="compositionally biased region" description="Basic and acidic residues" evidence="7">
    <location>
        <begin position="18"/>
        <end position="42"/>
    </location>
</feature>
<keyword evidence="10" id="KW-1185">Reference proteome</keyword>
<dbReference type="Pfam" id="PF00069">
    <property type="entry name" value="Pkinase"/>
    <property type="match status" value="1"/>
</dbReference>
<keyword evidence="3" id="KW-0808">Transferase</keyword>
<accession>A0A9P0N5H3</accession>
<feature type="domain" description="Protein kinase" evidence="8">
    <location>
        <begin position="218"/>
        <end position="507"/>
    </location>
</feature>
<dbReference type="Proteomes" id="UP001153321">
    <property type="component" value="Chromosome 26"/>
</dbReference>